<proteinExistence type="predicted"/>
<evidence type="ECO:0000259" key="2">
    <source>
        <dbReference type="PROSITE" id="PS50022"/>
    </source>
</evidence>
<comment type="caution">
    <text evidence="3">The sequence shown here is derived from an EMBL/GenBank/DDBJ whole genome shotgun (WGS) entry which is preliminary data.</text>
</comment>
<organism evidence="3 4">
    <name type="scientific">Opisthorchis felineus</name>
    <dbReference type="NCBI Taxonomy" id="147828"/>
    <lineage>
        <taxon>Eukaryota</taxon>
        <taxon>Metazoa</taxon>
        <taxon>Spiralia</taxon>
        <taxon>Lophotrochozoa</taxon>
        <taxon>Platyhelminthes</taxon>
        <taxon>Trematoda</taxon>
        <taxon>Digenea</taxon>
        <taxon>Opisthorchiida</taxon>
        <taxon>Opisthorchiata</taxon>
        <taxon>Opisthorchiidae</taxon>
        <taxon>Opisthorchis</taxon>
    </lineage>
</organism>
<accession>A0A4S2K862</accession>
<feature type="signal peptide" evidence="1">
    <location>
        <begin position="1"/>
        <end position="27"/>
    </location>
</feature>
<evidence type="ECO:0000256" key="1">
    <source>
        <dbReference type="SAM" id="SignalP"/>
    </source>
</evidence>
<gene>
    <name evidence="3" type="ORF">CRM22_011178</name>
</gene>
<feature type="chain" id="PRO_5020961734" description="F5/8 type C domain-containing protein" evidence="1">
    <location>
        <begin position="28"/>
        <end position="182"/>
    </location>
</feature>
<dbReference type="PROSITE" id="PS50022">
    <property type="entry name" value="FA58C_3"/>
    <property type="match status" value="1"/>
</dbReference>
<dbReference type="AlphaFoldDB" id="A0A4S2K862"/>
<protein>
    <recommendedName>
        <fullName evidence="2">F5/8 type C domain-containing protein</fullName>
    </recommendedName>
</protein>
<evidence type="ECO:0000313" key="4">
    <source>
        <dbReference type="Proteomes" id="UP000308267"/>
    </source>
</evidence>
<dbReference type="Proteomes" id="UP000308267">
    <property type="component" value="Unassembled WGS sequence"/>
</dbReference>
<dbReference type="OrthoDB" id="6262482at2759"/>
<feature type="domain" description="F5/8 type C" evidence="2">
    <location>
        <begin position="44"/>
        <end position="107"/>
    </location>
</feature>
<sequence>MFGSQVLHLFLTGWICLQPGVLRLTAALEGEHDAHVPTPLPSECENDNPLGMISGTIANWQITASSTYPSSWAKGCSEHNARPFRPNGLAWCAKFKSSSEWLQIDLGVRALVRLIIAVSYKQNLCSSYLLPEAVIPHSRVFCLLSAVLAVQNASFEGPKLSHQQGCFRGRGDHRAACFFPPN</sequence>
<dbReference type="Gene3D" id="2.60.120.260">
    <property type="entry name" value="Galactose-binding domain-like"/>
    <property type="match status" value="1"/>
</dbReference>
<keyword evidence="1" id="KW-0732">Signal</keyword>
<dbReference type="SUPFAM" id="SSF49785">
    <property type="entry name" value="Galactose-binding domain-like"/>
    <property type="match status" value="1"/>
</dbReference>
<name>A0A4S2K862_OPIFE</name>
<reference evidence="3 4" key="1">
    <citation type="journal article" date="2019" name="BMC Genomics">
        <title>New insights from Opisthorchis felineus genome: update on genomics of the epidemiologically important liver flukes.</title>
        <authorList>
            <person name="Ershov N.I."/>
            <person name="Mordvinov V.A."/>
            <person name="Prokhortchouk E.B."/>
            <person name="Pakharukova M.Y."/>
            <person name="Gunbin K.V."/>
            <person name="Ustyantsev K."/>
            <person name="Genaev M.A."/>
            <person name="Blinov A.G."/>
            <person name="Mazur A."/>
            <person name="Boulygina E."/>
            <person name="Tsygankova S."/>
            <person name="Khrameeva E."/>
            <person name="Chekanov N."/>
            <person name="Fan G."/>
            <person name="Xiao A."/>
            <person name="Zhang H."/>
            <person name="Xu X."/>
            <person name="Yang H."/>
            <person name="Solovyev V."/>
            <person name="Lee S.M."/>
            <person name="Liu X."/>
            <person name="Afonnikov D.A."/>
            <person name="Skryabin K.G."/>
        </authorList>
    </citation>
    <scope>NUCLEOTIDE SEQUENCE [LARGE SCALE GENOMIC DNA]</scope>
    <source>
        <strain evidence="3">AK-0245</strain>
        <tissue evidence="3">Whole organism</tissue>
    </source>
</reference>
<dbReference type="InterPro" id="IPR008979">
    <property type="entry name" value="Galactose-bd-like_sf"/>
</dbReference>
<dbReference type="EMBL" id="SJOL01012504">
    <property type="protein sequence ID" value="TGZ44726.1"/>
    <property type="molecule type" value="Genomic_DNA"/>
</dbReference>
<evidence type="ECO:0000313" key="3">
    <source>
        <dbReference type="EMBL" id="TGZ44726.1"/>
    </source>
</evidence>
<keyword evidence="4" id="KW-1185">Reference proteome</keyword>
<dbReference type="InterPro" id="IPR000421">
    <property type="entry name" value="FA58C"/>
</dbReference>